<dbReference type="SMART" id="SM00327">
    <property type="entry name" value="VWA"/>
    <property type="match status" value="2"/>
</dbReference>
<name>A0A812BWZ8_ACAPH</name>
<evidence type="ECO:0000256" key="1">
    <source>
        <dbReference type="SAM" id="SignalP"/>
    </source>
</evidence>
<evidence type="ECO:0000313" key="3">
    <source>
        <dbReference type="EMBL" id="CAE1253428.1"/>
    </source>
</evidence>
<dbReference type="PROSITE" id="PS50234">
    <property type="entry name" value="VWFA"/>
    <property type="match status" value="2"/>
</dbReference>
<proteinExistence type="predicted"/>
<evidence type="ECO:0000313" key="4">
    <source>
        <dbReference type="Proteomes" id="UP000597762"/>
    </source>
</evidence>
<dbReference type="Pfam" id="PF00092">
    <property type="entry name" value="VWA"/>
    <property type="match status" value="2"/>
</dbReference>
<feature type="chain" id="PRO_5032538844" evidence="1">
    <location>
        <begin position="20"/>
        <end position="413"/>
    </location>
</feature>
<reference evidence="3" key="1">
    <citation type="submission" date="2021-01" db="EMBL/GenBank/DDBJ databases">
        <authorList>
            <person name="Li R."/>
            <person name="Bekaert M."/>
        </authorList>
    </citation>
    <scope>NUCLEOTIDE SEQUENCE</scope>
    <source>
        <strain evidence="3">Farmed</strain>
    </source>
</reference>
<evidence type="ECO:0000259" key="2">
    <source>
        <dbReference type="PROSITE" id="PS50234"/>
    </source>
</evidence>
<dbReference type="EMBL" id="CAHIKZ030001113">
    <property type="protein sequence ID" value="CAE1253428.1"/>
    <property type="molecule type" value="Genomic_DNA"/>
</dbReference>
<keyword evidence="1" id="KW-0732">Signal</keyword>
<dbReference type="PANTHER" id="PTHR24020">
    <property type="entry name" value="COLLAGEN ALPHA"/>
    <property type="match status" value="1"/>
</dbReference>
<feature type="domain" description="VWFA" evidence="2">
    <location>
        <begin position="35"/>
        <end position="212"/>
    </location>
</feature>
<feature type="signal peptide" evidence="1">
    <location>
        <begin position="1"/>
        <end position="19"/>
    </location>
</feature>
<dbReference type="Gene3D" id="3.40.50.410">
    <property type="entry name" value="von Willebrand factor, type A domain"/>
    <property type="match status" value="2"/>
</dbReference>
<accession>A0A812BWZ8</accession>
<dbReference type="Proteomes" id="UP000597762">
    <property type="component" value="Unassembled WGS sequence"/>
</dbReference>
<protein>
    <submittedName>
        <fullName evidence="3">COL6A</fullName>
    </submittedName>
</protein>
<comment type="caution">
    <text evidence="3">The sequence shown here is derived from an EMBL/GenBank/DDBJ whole genome shotgun (WGS) entry which is preliminary data.</text>
</comment>
<dbReference type="AlphaFoldDB" id="A0A812BWZ8"/>
<dbReference type="CDD" id="cd01450">
    <property type="entry name" value="vWFA_subfamily_ECM"/>
    <property type="match status" value="2"/>
</dbReference>
<dbReference type="InterPro" id="IPR036465">
    <property type="entry name" value="vWFA_dom_sf"/>
</dbReference>
<dbReference type="PANTHER" id="PTHR24020:SF20">
    <property type="entry name" value="PH DOMAIN-CONTAINING PROTEIN"/>
    <property type="match status" value="1"/>
</dbReference>
<feature type="domain" description="VWFA" evidence="2">
    <location>
        <begin position="234"/>
        <end position="409"/>
    </location>
</feature>
<gene>
    <name evidence="3" type="ORF">SPHA_28430</name>
</gene>
<dbReference type="InterPro" id="IPR002035">
    <property type="entry name" value="VWF_A"/>
</dbReference>
<dbReference type="SUPFAM" id="SSF53300">
    <property type="entry name" value="vWA-like"/>
    <property type="match status" value="2"/>
</dbReference>
<dbReference type="InterPro" id="IPR050525">
    <property type="entry name" value="ECM_Assembly_Org"/>
</dbReference>
<keyword evidence="4" id="KW-1185">Reference proteome</keyword>
<organism evidence="3 4">
    <name type="scientific">Acanthosepion pharaonis</name>
    <name type="common">Pharaoh cuttlefish</name>
    <name type="synonym">Sepia pharaonis</name>
    <dbReference type="NCBI Taxonomy" id="158019"/>
    <lineage>
        <taxon>Eukaryota</taxon>
        <taxon>Metazoa</taxon>
        <taxon>Spiralia</taxon>
        <taxon>Lophotrochozoa</taxon>
        <taxon>Mollusca</taxon>
        <taxon>Cephalopoda</taxon>
        <taxon>Coleoidea</taxon>
        <taxon>Decapodiformes</taxon>
        <taxon>Sepiida</taxon>
        <taxon>Sepiina</taxon>
        <taxon>Sepiidae</taxon>
        <taxon>Acanthosepion</taxon>
    </lineage>
</organism>
<sequence length="413" mass="46670">MKIETNIILVLLGLSLVTAFSAEPETYYCGGKPADVYFLLDSSTSIWYVDYEKQLQFVSSVIDIFDVGPNRTRIGMGLFSDYFNPQIGFGDYNNKTEINQVILETKQKMGGTNTAVAIREMREGEFNSNVARQDVAHIAIILTDGKSWDPKETAFQAKLTKEKGIYIFAIGIGGDVDTRELRNIASKSENDNAQFVFHVKNFDALDSIKNILAIKTCEVVPKDQPRCATSTKSDIIFALDPLVMGQSRTEIIKEFIANTANQIDMGDSKPIRIGVFTNNCPSSKDIHLNEHGNKFTFIQELRSNNKMTKTHILKRVRRRGFTKANGGRADARRLIVTFVDGPLDNSKDVFLEAERVRKFNMDVFVIAIGNEVKENELRKLASVRPKEHIFRVTSYDNLKISFNDFIDKICEFL</sequence>
<dbReference type="OrthoDB" id="687730at2759"/>